<dbReference type="InterPro" id="IPR014729">
    <property type="entry name" value="Rossmann-like_a/b/a_fold"/>
</dbReference>
<dbReference type="SUPFAM" id="SSF54810">
    <property type="entry name" value="GMP synthetase C-terminal dimerisation domain"/>
    <property type="match status" value="1"/>
</dbReference>
<dbReference type="PRINTS" id="PR00097">
    <property type="entry name" value="ANTSNTHASEII"/>
</dbReference>
<dbReference type="InterPro" id="IPR022310">
    <property type="entry name" value="NAD/GMP_synthase"/>
</dbReference>
<dbReference type="CDD" id="cd01997">
    <property type="entry name" value="GMP_synthase_C"/>
    <property type="match status" value="1"/>
</dbReference>
<dbReference type="STRING" id="216938.SHELI_v1c08200"/>
<dbReference type="PRINTS" id="PR00099">
    <property type="entry name" value="CPSGATASE"/>
</dbReference>
<evidence type="ECO:0000256" key="10">
    <source>
        <dbReference type="PROSITE-ProRule" id="PRU00886"/>
    </source>
</evidence>
<dbReference type="CDD" id="cd01742">
    <property type="entry name" value="GATase1_GMP_Synthase"/>
    <property type="match status" value="1"/>
</dbReference>
<keyword evidence="4 9" id="KW-0547">Nucleotide-binding</keyword>
<organism evidence="12 13">
    <name type="scientific">Spiroplasma helicoides</name>
    <dbReference type="NCBI Taxonomy" id="216938"/>
    <lineage>
        <taxon>Bacteria</taxon>
        <taxon>Bacillati</taxon>
        <taxon>Mycoplasmatota</taxon>
        <taxon>Mollicutes</taxon>
        <taxon>Entomoplasmatales</taxon>
        <taxon>Spiroplasmataceae</taxon>
        <taxon>Spiroplasma</taxon>
    </lineage>
</organism>
<dbReference type="Gene3D" id="3.40.50.620">
    <property type="entry name" value="HUPs"/>
    <property type="match status" value="1"/>
</dbReference>
<dbReference type="PROSITE" id="PS51553">
    <property type="entry name" value="GMPS_ATP_PPASE"/>
    <property type="match status" value="1"/>
</dbReference>
<keyword evidence="5 9" id="KW-0332">GMP biosynthesis</keyword>
<dbReference type="InterPro" id="IPR004739">
    <property type="entry name" value="GMP_synth_GATase"/>
</dbReference>
<dbReference type="FunFam" id="3.30.300.10:FF:000002">
    <property type="entry name" value="GMP synthase [glutamine-hydrolyzing]"/>
    <property type="match status" value="1"/>
</dbReference>
<dbReference type="PANTHER" id="PTHR11922">
    <property type="entry name" value="GMP SYNTHASE-RELATED"/>
    <property type="match status" value="1"/>
</dbReference>
<evidence type="ECO:0000256" key="6">
    <source>
        <dbReference type="ARBA" id="ARBA00022755"/>
    </source>
</evidence>
<keyword evidence="3 9" id="KW-0436">Ligase</keyword>
<dbReference type="AlphaFoldDB" id="A0A1B3SLF8"/>
<dbReference type="GO" id="GO:0005524">
    <property type="term" value="F:ATP binding"/>
    <property type="evidence" value="ECO:0007669"/>
    <property type="project" value="UniProtKB-UniRule"/>
</dbReference>
<evidence type="ECO:0000256" key="5">
    <source>
        <dbReference type="ARBA" id="ARBA00022749"/>
    </source>
</evidence>
<dbReference type="Pfam" id="PF00117">
    <property type="entry name" value="GATase"/>
    <property type="match status" value="1"/>
</dbReference>
<dbReference type="FunFam" id="3.40.50.620:FF:000001">
    <property type="entry name" value="GMP synthase [glutamine-hydrolyzing]"/>
    <property type="match status" value="1"/>
</dbReference>
<evidence type="ECO:0000256" key="3">
    <source>
        <dbReference type="ARBA" id="ARBA00022598"/>
    </source>
</evidence>
<evidence type="ECO:0000256" key="9">
    <source>
        <dbReference type="HAMAP-Rule" id="MF_00344"/>
    </source>
</evidence>
<sequence>MNNTQIIILDYGSQYTQLLSRRVRELGVFSEVINFNIKAEEVKKYKNLKGIILSGGPSSVYLNDAYSIDKAIFDLNIPILGVCYGMQLIAETFGGKVELADTQEFGKAVLYLDKKENKLFKNVDDKKQVWMSHADHLTKMPDNFEKIAHSDSSIAAIANSDKSIYGVQFHCEVTHSEQGTQMLENFVFGICFAVKDWNMDKFIEQKIEEIKTTVQKDDVILGLSGGVDSSVAAALISKSIGKKLTCIFVDTGLLRKDEAKKVMETYTKQFDMNIKLVDASERFYKALEGVKDPEDKRKIIGKNFVDVFNEQAKIMKGAKFLAQGTIYPDVIESSSKDHSSKTIKSHHNVGGLPQDLKFTLLEPLRTLFKDEVREVGRKLGLSDLVVNRHPFPGPGLGVRIINEVTKEKADILREVDDIFINKLLEHNLYDKVSQAFATILPVKTVGVMGDNRTYDYVVALRSVNTIDFMTATATHLPWEFLDEVTNLIINKVKGVNRVVYDITSKPPGTIEWE</sequence>
<dbReference type="UniPathway" id="UPA00189">
    <property type="reaction ID" value="UER00296"/>
</dbReference>
<feature type="active site" evidence="9">
    <location>
        <position position="172"/>
    </location>
</feature>
<dbReference type="Proteomes" id="UP000094378">
    <property type="component" value="Chromosome"/>
</dbReference>
<keyword evidence="8 9" id="KW-0315">Glutamine amidotransferase</keyword>
<feature type="active site" description="Nucleophile" evidence="9">
    <location>
        <position position="83"/>
    </location>
</feature>
<comment type="subunit">
    <text evidence="9">Homodimer.</text>
</comment>
<dbReference type="KEGG" id="shj:SHELI_v1c08200"/>
<comment type="catalytic activity">
    <reaction evidence="9">
        <text>XMP + L-glutamine + ATP + H2O = GMP + L-glutamate + AMP + diphosphate + 2 H(+)</text>
        <dbReference type="Rhea" id="RHEA:11680"/>
        <dbReference type="ChEBI" id="CHEBI:15377"/>
        <dbReference type="ChEBI" id="CHEBI:15378"/>
        <dbReference type="ChEBI" id="CHEBI:29985"/>
        <dbReference type="ChEBI" id="CHEBI:30616"/>
        <dbReference type="ChEBI" id="CHEBI:33019"/>
        <dbReference type="ChEBI" id="CHEBI:57464"/>
        <dbReference type="ChEBI" id="CHEBI:58115"/>
        <dbReference type="ChEBI" id="CHEBI:58359"/>
        <dbReference type="ChEBI" id="CHEBI:456215"/>
        <dbReference type="EC" id="6.3.5.2"/>
    </reaction>
</comment>
<dbReference type="HAMAP" id="MF_00344">
    <property type="entry name" value="GMP_synthase"/>
    <property type="match status" value="1"/>
</dbReference>
<keyword evidence="13" id="KW-1185">Reference proteome</keyword>
<evidence type="ECO:0000256" key="1">
    <source>
        <dbReference type="ARBA" id="ARBA00002332"/>
    </source>
</evidence>
<evidence type="ECO:0000256" key="7">
    <source>
        <dbReference type="ARBA" id="ARBA00022840"/>
    </source>
</evidence>
<dbReference type="SUPFAM" id="SSF52402">
    <property type="entry name" value="Adenine nucleotide alpha hydrolases-like"/>
    <property type="match status" value="1"/>
</dbReference>
<dbReference type="Gene3D" id="3.30.300.10">
    <property type="match status" value="1"/>
</dbReference>
<evidence type="ECO:0000259" key="11">
    <source>
        <dbReference type="PROSITE" id="PS51553"/>
    </source>
</evidence>
<dbReference type="SUPFAM" id="SSF52317">
    <property type="entry name" value="Class I glutamine amidotransferase-like"/>
    <property type="match status" value="1"/>
</dbReference>
<accession>A0A1B3SLF8</accession>
<dbReference type="GO" id="GO:0005829">
    <property type="term" value="C:cytosol"/>
    <property type="evidence" value="ECO:0007669"/>
    <property type="project" value="TreeGrafter"/>
</dbReference>
<dbReference type="NCBIfam" id="NF000848">
    <property type="entry name" value="PRK00074.1"/>
    <property type="match status" value="1"/>
</dbReference>
<dbReference type="InterPro" id="IPR022955">
    <property type="entry name" value="GMP_synthase"/>
</dbReference>
<dbReference type="OrthoDB" id="9802219at2"/>
<feature type="binding site" evidence="10">
    <location>
        <begin position="224"/>
        <end position="230"/>
    </location>
    <ligand>
        <name>ATP</name>
        <dbReference type="ChEBI" id="CHEBI:30616"/>
    </ligand>
</feature>
<dbReference type="EMBL" id="CP017015">
    <property type="protein sequence ID" value="AOG60769.1"/>
    <property type="molecule type" value="Genomic_DNA"/>
</dbReference>
<dbReference type="PRINTS" id="PR00096">
    <property type="entry name" value="GATASE"/>
</dbReference>
<evidence type="ECO:0000256" key="4">
    <source>
        <dbReference type="ARBA" id="ARBA00022741"/>
    </source>
</evidence>
<evidence type="ECO:0000313" key="13">
    <source>
        <dbReference type="Proteomes" id="UP000094378"/>
    </source>
</evidence>
<dbReference type="PATRIC" id="fig|216938.3.peg.833"/>
<evidence type="ECO:0000256" key="2">
    <source>
        <dbReference type="ARBA" id="ARBA00005153"/>
    </source>
</evidence>
<dbReference type="PANTHER" id="PTHR11922:SF2">
    <property type="entry name" value="GMP SYNTHASE [GLUTAMINE-HYDROLYZING]"/>
    <property type="match status" value="1"/>
</dbReference>
<dbReference type="InterPro" id="IPR017926">
    <property type="entry name" value="GATASE"/>
</dbReference>
<feature type="domain" description="GMPS ATP-PPase" evidence="11">
    <location>
        <begin position="197"/>
        <end position="388"/>
    </location>
</feature>
<evidence type="ECO:0000313" key="12">
    <source>
        <dbReference type="EMBL" id="AOG60769.1"/>
    </source>
</evidence>
<dbReference type="NCBIfam" id="TIGR00888">
    <property type="entry name" value="guaA_Nterm"/>
    <property type="match status" value="1"/>
</dbReference>
<dbReference type="InterPro" id="IPR025777">
    <property type="entry name" value="GMPS_ATP_PPase_dom"/>
</dbReference>
<dbReference type="InterPro" id="IPR029062">
    <property type="entry name" value="Class_I_gatase-like"/>
</dbReference>
<proteinExistence type="inferred from homology"/>
<dbReference type="GO" id="GO:0003921">
    <property type="term" value="F:GMP synthase activity"/>
    <property type="evidence" value="ECO:0007669"/>
    <property type="project" value="InterPro"/>
</dbReference>
<keyword evidence="7 9" id="KW-0067">ATP-binding</keyword>
<name>A0A1B3SLF8_9MOLU</name>
<gene>
    <name evidence="9 12" type="primary">guaA</name>
    <name evidence="12" type="ORF">SHELI_v1c08200</name>
</gene>
<dbReference type="Pfam" id="PF02540">
    <property type="entry name" value="NAD_synthase"/>
    <property type="match status" value="1"/>
</dbReference>
<dbReference type="Gene3D" id="3.40.50.880">
    <property type="match status" value="1"/>
</dbReference>
<dbReference type="FunFam" id="3.40.50.880:FF:000001">
    <property type="entry name" value="GMP synthase [glutamine-hydrolyzing]"/>
    <property type="match status" value="1"/>
</dbReference>
<dbReference type="PROSITE" id="PS51273">
    <property type="entry name" value="GATASE_TYPE_1"/>
    <property type="match status" value="1"/>
</dbReference>
<dbReference type="EC" id="6.3.5.2" evidence="9"/>
<keyword evidence="6 9" id="KW-0658">Purine biosynthesis</keyword>
<comment type="pathway">
    <text evidence="2 9">Purine metabolism; GMP biosynthesis; GMP from XMP (L-Gln route): step 1/1.</text>
</comment>
<reference evidence="12 13" key="1">
    <citation type="submission" date="2016-08" db="EMBL/GenBank/DDBJ databases">
        <title>Complete genome sequence of Spiroplasma helicoides TABS-2 (DSM 22551).</title>
        <authorList>
            <person name="Shen W.-Y."/>
            <person name="Lo W.-S."/>
            <person name="Lai Y.-C."/>
            <person name="Kuo C.-H."/>
        </authorList>
    </citation>
    <scope>NUCLEOTIDE SEQUENCE [LARGE SCALE GENOMIC DNA]</scope>
    <source>
        <strain evidence="12 13">TABS-2</strain>
    </source>
</reference>
<dbReference type="RefSeq" id="WP_069116966.1">
    <property type="nucleotide sequence ID" value="NZ_CP017015.1"/>
</dbReference>
<dbReference type="InterPro" id="IPR001674">
    <property type="entry name" value="GMP_synth_C"/>
</dbReference>
<comment type="function">
    <text evidence="1 9">Catalyzes the synthesis of GMP from XMP.</text>
</comment>
<dbReference type="NCBIfam" id="TIGR00884">
    <property type="entry name" value="guaA_Cterm"/>
    <property type="match status" value="1"/>
</dbReference>
<evidence type="ECO:0000256" key="8">
    <source>
        <dbReference type="ARBA" id="ARBA00022962"/>
    </source>
</evidence>
<protein>
    <recommendedName>
        <fullName evidence="9">GMP synthase [glutamine-hydrolyzing]</fullName>
        <ecNumber evidence="9">6.3.5.2</ecNumber>
    </recommendedName>
    <alternativeName>
        <fullName evidence="9">GMP synthetase</fullName>
    </alternativeName>
    <alternativeName>
        <fullName evidence="9">Glutamine amidotransferase</fullName>
    </alternativeName>
</protein>
<feature type="active site" evidence="9">
    <location>
        <position position="170"/>
    </location>
</feature>
<dbReference type="Pfam" id="PF00958">
    <property type="entry name" value="GMP_synt_C"/>
    <property type="match status" value="1"/>
</dbReference>